<dbReference type="AlphaFoldDB" id="A0A078MHR0"/>
<evidence type="ECO:0008006" key="2">
    <source>
        <dbReference type="Google" id="ProtNLM"/>
    </source>
</evidence>
<proteinExistence type="predicted"/>
<dbReference type="HOGENOM" id="CLU_361263_0_0_9"/>
<organism evidence="1">
    <name type="scientific">Metalysinibacillus saudimassiliensis</name>
    <dbReference type="NCBI Taxonomy" id="1461583"/>
    <lineage>
        <taxon>Bacteria</taxon>
        <taxon>Bacillati</taxon>
        <taxon>Bacillota</taxon>
        <taxon>Bacilli</taxon>
        <taxon>Bacillales</taxon>
        <taxon>Caryophanaceae</taxon>
        <taxon>Metalysinibacillus</taxon>
    </lineage>
</organism>
<gene>
    <name evidence="1" type="ORF">BN1050_02659</name>
</gene>
<dbReference type="PATRIC" id="fig|1461583.4.peg.2551"/>
<dbReference type="Gene3D" id="2.60.40.10">
    <property type="entry name" value="Immunoglobulins"/>
    <property type="match status" value="3"/>
</dbReference>
<protein>
    <recommendedName>
        <fullName evidence="2">Fibronectin type-III domain-containing protein</fullName>
    </recommendedName>
</protein>
<evidence type="ECO:0000313" key="1">
    <source>
        <dbReference type="EMBL" id="CEA05804.1"/>
    </source>
</evidence>
<sequence>MATGDLVKLGALYVGGAVKARPQKPWRNDTAAPGSSGNGDIPSYSAGQTIEIKDTPSNTANQIHWREVIEGNKKYLICDRNLLVNISWNDLNAQELVEGKKVAIDGQEYLLRIMTGGEEKREGGTGSSYGGGKLPNEWDRWIVNEANLPGLPKPTATDLDTDQTATDLNGAHNQLWNWLYVYSWCQDVYKHNSTYRTYRGGNSARYWTWNNATTRYSHVGWRPVLEVLNSAPLITGGSQNLGNKTGPFSVVYQVSDPEGHAVNVTEKINGKIVRTQTGVPQKQNLELAVTLDQWASVPLNQQSTIEIEAIDEKGAKSTRLYTFTKTNAPPTAKTVEPKGNLQEIAIVSTITPTFVYQFTDSDPGDIQTAMQLIVEDTNGNVVHDSLKKQTAQSFYQLPDNAKLEWGVRYKWRVRVWDKYDVPSNYTFDEFFLPNRPPNVSNLRPGSKDKDAPEGASLTPTFEWDFEDLDLEAQAAYQLVVRTADTDAEIYNTSKIHKNVKSHTVPNFVLTQGAAYYAQVTVWDPNGLEGVSDKAYIVTNATPTAPILTTPINNYRTTLKPTLSGIVGTDKEDDGQHFVVQISKNHDFTGEVLTHRSDEKRAGWKVNGYDIPEGGVKNDQSGQPVSYTLQEQIDKNTKYYWRMAAIDASTKAIGKYGDVRYIRAGNKLAYDTLVHPIDTGAVAANRVLVALDYALASDGSNPAAIKVWICNNANDVKPTWEDMTTDFINMDYHTFTNNEKTAETWAVALKVEIVANDTMGEIFVASHGFTFD</sequence>
<dbReference type="Pfam" id="PF25788">
    <property type="entry name" value="Ig_Rha78A_N"/>
    <property type="match status" value="2"/>
</dbReference>
<dbReference type="EMBL" id="LN483079">
    <property type="protein sequence ID" value="CEA05804.1"/>
    <property type="molecule type" value="Genomic_DNA"/>
</dbReference>
<accession>A0A078MHR0</accession>
<dbReference type="InterPro" id="IPR013783">
    <property type="entry name" value="Ig-like_fold"/>
</dbReference>
<reference evidence="1" key="1">
    <citation type="submission" date="2014-07" db="EMBL/GenBank/DDBJ databases">
        <authorList>
            <person name="Urmite Genomes Urmite Genomes"/>
        </authorList>
    </citation>
    <scope>NUCLEOTIDE SEQUENCE</scope>
    <source>
        <strain evidence="1">13S34_air</strain>
    </source>
</reference>
<name>A0A078MHR0_9BACL</name>